<evidence type="ECO:0000256" key="4">
    <source>
        <dbReference type="ARBA" id="ARBA00022801"/>
    </source>
</evidence>
<keyword evidence="2" id="KW-0479">Metal-binding</keyword>
<keyword evidence="1" id="KW-0540">Nuclease</keyword>
<dbReference type="SUPFAM" id="SSF53098">
    <property type="entry name" value="Ribonuclease H-like"/>
    <property type="match status" value="1"/>
</dbReference>
<keyword evidence="8" id="KW-0239">DNA-directed DNA polymerase</keyword>
<keyword evidence="5" id="KW-0460">Magnesium</keyword>
<dbReference type="GO" id="GO:0003676">
    <property type="term" value="F:nucleic acid binding"/>
    <property type="evidence" value="ECO:0007669"/>
    <property type="project" value="InterPro"/>
</dbReference>
<dbReference type="InterPro" id="IPR012337">
    <property type="entry name" value="RNaseH-like_sf"/>
</dbReference>
<dbReference type="Pfam" id="PF13976">
    <property type="entry name" value="gag_pre-integrs"/>
    <property type="match status" value="1"/>
</dbReference>
<gene>
    <name evidence="11" type="ORF">ALC62_04066</name>
</gene>
<accession>A0A195CWM3</accession>
<dbReference type="GO" id="GO:0016787">
    <property type="term" value="F:hydrolase activity"/>
    <property type="evidence" value="ECO:0007669"/>
    <property type="project" value="UniProtKB-KW"/>
</dbReference>
<keyword evidence="8" id="KW-0548">Nucleotidyltransferase</keyword>
<evidence type="ECO:0000256" key="6">
    <source>
        <dbReference type="ARBA" id="ARBA00022908"/>
    </source>
</evidence>
<keyword evidence="9" id="KW-0233">DNA recombination</keyword>
<organism evidence="11 12">
    <name type="scientific">Cyphomyrmex costatus</name>
    <dbReference type="NCBI Taxonomy" id="456900"/>
    <lineage>
        <taxon>Eukaryota</taxon>
        <taxon>Metazoa</taxon>
        <taxon>Ecdysozoa</taxon>
        <taxon>Arthropoda</taxon>
        <taxon>Hexapoda</taxon>
        <taxon>Insecta</taxon>
        <taxon>Pterygota</taxon>
        <taxon>Neoptera</taxon>
        <taxon>Endopterygota</taxon>
        <taxon>Hymenoptera</taxon>
        <taxon>Apocrita</taxon>
        <taxon>Aculeata</taxon>
        <taxon>Formicoidea</taxon>
        <taxon>Formicidae</taxon>
        <taxon>Myrmicinae</taxon>
        <taxon>Cyphomyrmex</taxon>
    </lineage>
</organism>
<keyword evidence="8" id="KW-0808">Transferase</keyword>
<evidence type="ECO:0000256" key="1">
    <source>
        <dbReference type="ARBA" id="ARBA00022722"/>
    </source>
</evidence>
<dbReference type="GO" id="GO:0006310">
    <property type="term" value="P:DNA recombination"/>
    <property type="evidence" value="ECO:0007669"/>
    <property type="project" value="UniProtKB-KW"/>
</dbReference>
<dbReference type="InterPro" id="IPR036397">
    <property type="entry name" value="RNaseH_sf"/>
</dbReference>
<dbReference type="InterPro" id="IPR039537">
    <property type="entry name" value="Retrotran_Ty1/copia-like"/>
</dbReference>
<evidence type="ECO:0000256" key="2">
    <source>
        <dbReference type="ARBA" id="ARBA00022723"/>
    </source>
</evidence>
<evidence type="ECO:0000256" key="7">
    <source>
        <dbReference type="ARBA" id="ARBA00022918"/>
    </source>
</evidence>
<protein>
    <submittedName>
        <fullName evidence="11">Copia protein</fullName>
    </submittedName>
</protein>
<feature type="domain" description="GAG-pre-integrase" evidence="10">
    <location>
        <begin position="51"/>
        <end position="106"/>
    </location>
</feature>
<evidence type="ECO:0000313" key="12">
    <source>
        <dbReference type="Proteomes" id="UP000078542"/>
    </source>
</evidence>
<dbReference type="Proteomes" id="UP000078542">
    <property type="component" value="Unassembled WGS sequence"/>
</dbReference>
<dbReference type="EMBL" id="KQ977185">
    <property type="protein sequence ID" value="KYN05078.1"/>
    <property type="molecule type" value="Genomic_DNA"/>
</dbReference>
<dbReference type="GO" id="GO:0046872">
    <property type="term" value="F:metal ion binding"/>
    <property type="evidence" value="ECO:0007669"/>
    <property type="project" value="UniProtKB-KW"/>
</dbReference>
<dbReference type="InterPro" id="IPR025724">
    <property type="entry name" value="GAG-pre-integrase_dom"/>
</dbReference>
<evidence type="ECO:0000259" key="10">
    <source>
        <dbReference type="Pfam" id="PF13976"/>
    </source>
</evidence>
<dbReference type="PANTHER" id="PTHR42648:SF11">
    <property type="entry name" value="TRANSPOSON TY4-P GAG-POL POLYPROTEIN"/>
    <property type="match status" value="1"/>
</dbReference>
<dbReference type="GO" id="GO:0003964">
    <property type="term" value="F:RNA-directed DNA polymerase activity"/>
    <property type="evidence" value="ECO:0007669"/>
    <property type="project" value="UniProtKB-KW"/>
</dbReference>
<keyword evidence="3" id="KW-0255">Endonuclease</keyword>
<evidence type="ECO:0000313" key="11">
    <source>
        <dbReference type="EMBL" id="KYN05078.1"/>
    </source>
</evidence>
<dbReference type="GO" id="GO:0003887">
    <property type="term" value="F:DNA-directed DNA polymerase activity"/>
    <property type="evidence" value="ECO:0007669"/>
    <property type="project" value="UniProtKB-KW"/>
</dbReference>
<reference evidence="11 12" key="1">
    <citation type="submission" date="2016-03" db="EMBL/GenBank/DDBJ databases">
        <title>Cyphomyrmex costatus WGS genome.</title>
        <authorList>
            <person name="Nygaard S."/>
            <person name="Hu H."/>
            <person name="Boomsma J."/>
            <person name="Zhang G."/>
        </authorList>
    </citation>
    <scope>NUCLEOTIDE SEQUENCE [LARGE SCALE GENOMIC DNA]</scope>
    <source>
        <strain evidence="11">MS0001</strain>
        <tissue evidence="11">Whole body</tissue>
    </source>
</reference>
<evidence type="ECO:0000256" key="9">
    <source>
        <dbReference type="ARBA" id="ARBA00023172"/>
    </source>
</evidence>
<proteinExistence type="predicted"/>
<dbReference type="AlphaFoldDB" id="A0A195CWM3"/>
<evidence type="ECO:0000256" key="3">
    <source>
        <dbReference type="ARBA" id="ARBA00022759"/>
    </source>
</evidence>
<dbReference type="STRING" id="456900.A0A195CWM3"/>
<keyword evidence="7" id="KW-0695">RNA-directed DNA polymerase</keyword>
<keyword evidence="6" id="KW-0229">DNA integration</keyword>
<dbReference type="GO" id="GO:0004519">
    <property type="term" value="F:endonuclease activity"/>
    <property type="evidence" value="ECO:0007669"/>
    <property type="project" value="UniProtKB-KW"/>
</dbReference>
<name>A0A195CWM3_9HYME</name>
<sequence length="273" mass="31640">MLLKAITKNGGEVIFTKENVIIKADNKIVLKGNRASNGLFQVKLIPESFSKSYLTEKRSQKESEIWHKKLGHASIGKMKKMITICETVKLSSKELEVLKTVCEVCHTHTHTQRAKQTRLKFEDARTRAKRPLEIIHTDLYYLKEYVNQVEVHWNSKVSKIRCDNGKEFLNKDVQIWCKRKVIILDNTIPYTPQQNGKAESALLCDSSLGKEMWREALYCSTYILNRLPTDTLECTPYEMWEKRKPNLKKMQIFGSTAYVKTLGPLKKLEDSKK</sequence>
<dbReference type="GO" id="GO:0015074">
    <property type="term" value="P:DNA integration"/>
    <property type="evidence" value="ECO:0007669"/>
    <property type="project" value="UniProtKB-KW"/>
</dbReference>
<dbReference type="Gene3D" id="3.30.420.10">
    <property type="entry name" value="Ribonuclease H-like superfamily/Ribonuclease H"/>
    <property type="match status" value="1"/>
</dbReference>
<dbReference type="PANTHER" id="PTHR42648">
    <property type="entry name" value="TRANSPOSASE, PUTATIVE-RELATED"/>
    <property type="match status" value="1"/>
</dbReference>
<evidence type="ECO:0000256" key="8">
    <source>
        <dbReference type="ARBA" id="ARBA00022932"/>
    </source>
</evidence>
<evidence type="ECO:0000256" key="5">
    <source>
        <dbReference type="ARBA" id="ARBA00022842"/>
    </source>
</evidence>
<keyword evidence="12" id="KW-1185">Reference proteome</keyword>
<keyword evidence="4" id="KW-0378">Hydrolase</keyword>